<evidence type="ECO:0000313" key="1">
    <source>
        <dbReference type="EMBL" id="QYO76628.1"/>
    </source>
</evidence>
<dbReference type="Proteomes" id="UP000825799">
    <property type="component" value="Chromosome"/>
</dbReference>
<name>A0ABX8WCM2_9HYPH</name>
<keyword evidence="2" id="KW-1185">Reference proteome</keyword>
<sequence length="182" mass="20202">MNERMDVRYGPYRLVAASYKGDFQAVAYLGRQETLRVSGQSLVEAMADLQVRIEANRAAMLAARGDGEPSPEEYRTALEGYRRLVSPDALTMLHQHASLPDHRSTISELARSCRLDADAAHKAYTQLARLVGDALTFRPVDKSVSRDRALLSLCTIDPGEHDNQWVLRRGVVAALNAPLQIQ</sequence>
<dbReference type="RefSeq" id="WP_220305097.1">
    <property type="nucleotide sequence ID" value="NZ_CP080590.1"/>
</dbReference>
<gene>
    <name evidence="1" type="ORF">K1X15_18930</name>
</gene>
<protein>
    <submittedName>
        <fullName evidence="1">Uncharacterized protein</fullName>
    </submittedName>
</protein>
<organism evidence="1 2">
    <name type="scientific">Devosia salina</name>
    <dbReference type="NCBI Taxonomy" id="2860336"/>
    <lineage>
        <taxon>Bacteria</taxon>
        <taxon>Pseudomonadati</taxon>
        <taxon>Pseudomonadota</taxon>
        <taxon>Alphaproteobacteria</taxon>
        <taxon>Hyphomicrobiales</taxon>
        <taxon>Devosiaceae</taxon>
        <taxon>Devosia</taxon>
    </lineage>
</organism>
<evidence type="ECO:0000313" key="2">
    <source>
        <dbReference type="Proteomes" id="UP000825799"/>
    </source>
</evidence>
<reference evidence="1 2" key="1">
    <citation type="submission" date="2021-08" db="EMBL/GenBank/DDBJ databases">
        <title>Devosia salina sp. nov., isolated from the South China Sea sediment.</title>
        <authorList>
            <person name="Zhou Z."/>
        </authorList>
    </citation>
    <scope>NUCLEOTIDE SEQUENCE [LARGE SCALE GENOMIC DNA]</scope>
    <source>
        <strain evidence="1 2">SCS-3</strain>
    </source>
</reference>
<proteinExistence type="predicted"/>
<accession>A0ABX8WCM2</accession>
<dbReference type="EMBL" id="CP080590">
    <property type="protein sequence ID" value="QYO76628.1"/>
    <property type="molecule type" value="Genomic_DNA"/>
</dbReference>